<feature type="non-terminal residue" evidence="1">
    <location>
        <position position="1"/>
    </location>
</feature>
<protein>
    <submittedName>
        <fullName evidence="1">Uncharacterized protein</fullName>
    </submittedName>
</protein>
<organism evidence="1 2">
    <name type="scientific">Atta colombica</name>
    <dbReference type="NCBI Taxonomy" id="520822"/>
    <lineage>
        <taxon>Eukaryota</taxon>
        <taxon>Metazoa</taxon>
        <taxon>Ecdysozoa</taxon>
        <taxon>Arthropoda</taxon>
        <taxon>Hexapoda</taxon>
        <taxon>Insecta</taxon>
        <taxon>Pterygota</taxon>
        <taxon>Neoptera</taxon>
        <taxon>Endopterygota</taxon>
        <taxon>Hymenoptera</taxon>
        <taxon>Apocrita</taxon>
        <taxon>Aculeata</taxon>
        <taxon>Formicoidea</taxon>
        <taxon>Formicidae</taxon>
        <taxon>Myrmicinae</taxon>
        <taxon>Atta</taxon>
    </lineage>
</organism>
<reference evidence="1 2" key="1">
    <citation type="submission" date="2015-09" db="EMBL/GenBank/DDBJ databases">
        <title>Atta colombica WGS genome.</title>
        <authorList>
            <person name="Nygaard S."/>
            <person name="Hu H."/>
            <person name="Boomsma J."/>
            <person name="Zhang G."/>
        </authorList>
    </citation>
    <scope>NUCLEOTIDE SEQUENCE [LARGE SCALE GENOMIC DNA]</scope>
    <source>
        <strain evidence="1">Treedump-2</strain>
        <tissue evidence="1">Whole body</tissue>
    </source>
</reference>
<accession>A0A195B6I8</accession>
<keyword evidence="2" id="KW-1185">Reference proteome</keyword>
<dbReference type="AlphaFoldDB" id="A0A195B6I8"/>
<evidence type="ECO:0000313" key="1">
    <source>
        <dbReference type="EMBL" id="KYM80133.1"/>
    </source>
</evidence>
<dbReference type="Proteomes" id="UP000078540">
    <property type="component" value="Unassembled WGS sequence"/>
</dbReference>
<proteinExistence type="predicted"/>
<dbReference type="EMBL" id="KQ976574">
    <property type="protein sequence ID" value="KYM80133.1"/>
    <property type="molecule type" value="Genomic_DNA"/>
</dbReference>
<evidence type="ECO:0000313" key="2">
    <source>
        <dbReference type="Proteomes" id="UP000078540"/>
    </source>
</evidence>
<sequence>STCAVIYLPLELRDFLCHETDPLDHLPAYEKYDYMATVAWPRQEQPCPIAGDFCMNGGTCLFFETVGEPACNLWIITFLIRKDCLEIQFSPLLKFDFNAISEIPCKNVLLTLMSLLESTREIELTFLVTPLCAATDELAVSGVERSFTKCLLSIAREVEVLDSRRETRSPGRGSSIFSRYTRERSSRFSWTLLSISFHVCSSSLFLHPTPTRYLFQQ</sequence>
<name>A0A195B6I8_9HYME</name>
<gene>
    <name evidence="1" type="ORF">ALC53_09227</name>
</gene>